<dbReference type="CDD" id="cd05233">
    <property type="entry name" value="SDR_c"/>
    <property type="match status" value="1"/>
</dbReference>
<dbReference type="RefSeq" id="WP_155063321.1">
    <property type="nucleotide sequence ID" value="NZ_WMIF01000004.1"/>
</dbReference>
<dbReference type="InterPro" id="IPR051122">
    <property type="entry name" value="SDR_DHRS6-like"/>
</dbReference>
<evidence type="ECO:0000313" key="5">
    <source>
        <dbReference type="Proteomes" id="UP000442533"/>
    </source>
</evidence>
<dbReference type="FunFam" id="3.40.50.720:FF:000084">
    <property type="entry name" value="Short-chain dehydrogenase reductase"/>
    <property type="match status" value="1"/>
</dbReference>
<dbReference type="InterPro" id="IPR036291">
    <property type="entry name" value="NAD(P)-bd_dom_sf"/>
</dbReference>
<keyword evidence="2" id="KW-0560">Oxidoreductase</keyword>
<dbReference type="InterPro" id="IPR057326">
    <property type="entry name" value="KR_dom"/>
</dbReference>
<name>A0A844GYK3_9RHOB</name>
<dbReference type="PRINTS" id="PR00081">
    <property type="entry name" value="GDHRDH"/>
</dbReference>
<dbReference type="SMART" id="SM00822">
    <property type="entry name" value="PKS_KR"/>
    <property type="match status" value="1"/>
</dbReference>
<sequence length="241" mass="25047">MAKVLIYGASGGIGSTLARVLAREGYDLHLSGRDAARLSSLAQELGADFTVADVEDVESFPRVSAAAGDRLDGLVYAVGSINLRPLLRLSHEDFVRDFRLNAEGAALAIQAALPALKKAENGASVVLFSSVAVTQGFSAHASISMAKGAVEGLTRALAAELAPRIRVNAVAPSLIETPLASALTANPQMAASIAQMHPMQRIGQPDDVAAMTSFLLSEKSGWITGQVIGVDGGRSRLRTKG</sequence>
<evidence type="ECO:0000259" key="3">
    <source>
        <dbReference type="SMART" id="SM00822"/>
    </source>
</evidence>
<dbReference type="EMBL" id="WMIF01000004">
    <property type="protein sequence ID" value="MTH33756.1"/>
    <property type="molecule type" value="Genomic_DNA"/>
</dbReference>
<keyword evidence="5" id="KW-1185">Reference proteome</keyword>
<evidence type="ECO:0000256" key="1">
    <source>
        <dbReference type="ARBA" id="ARBA00006484"/>
    </source>
</evidence>
<gene>
    <name evidence="4" type="ORF">GL279_04015</name>
</gene>
<dbReference type="OrthoDB" id="9803333at2"/>
<organism evidence="4 5">
    <name type="scientific">Paracoccus limosus</name>
    <dbReference type="NCBI Taxonomy" id="913252"/>
    <lineage>
        <taxon>Bacteria</taxon>
        <taxon>Pseudomonadati</taxon>
        <taxon>Pseudomonadota</taxon>
        <taxon>Alphaproteobacteria</taxon>
        <taxon>Rhodobacterales</taxon>
        <taxon>Paracoccaceae</taxon>
        <taxon>Paracoccus</taxon>
    </lineage>
</organism>
<comment type="similarity">
    <text evidence="1">Belongs to the short-chain dehydrogenases/reductases (SDR) family.</text>
</comment>
<feature type="domain" description="Ketoreductase" evidence="3">
    <location>
        <begin position="2"/>
        <end position="168"/>
    </location>
</feature>
<proteinExistence type="inferred from homology"/>
<dbReference type="Pfam" id="PF13561">
    <property type="entry name" value="adh_short_C2"/>
    <property type="match status" value="1"/>
</dbReference>
<dbReference type="Proteomes" id="UP000442533">
    <property type="component" value="Unassembled WGS sequence"/>
</dbReference>
<comment type="caution">
    <text evidence="4">The sequence shown here is derived from an EMBL/GenBank/DDBJ whole genome shotgun (WGS) entry which is preliminary data.</text>
</comment>
<reference evidence="4 5" key="1">
    <citation type="submission" date="2019-11" db="EMBL/GenBank/DDBJ databases">
        <authorList>
            <person name="Dong K."/>
        </authorList>
    </citation>
    <scope>NUCLEOTIDE SEQUENCE [LARGE SCALE GENOMIC DNA]</scope>
    <source>
        <strain evidence="4 5">JCM 17370</strain>
    </source>
</reference>
<dbReference type="PANTHER" id="PTHR43477:SF1">
    <property type="entry name" value="DIHYDROANTICAPSIN 7-DEHYDROGENASE"/>
    <property type="match status" value="1"/>
</dbReference>
<accession>A0A844GYK3</accession>
<evidence type="ECO:0000313" key="4">
    <source>
        <dbReference type="EMBL" id="MTH33756.1"/>
    </source>
</evidence>
<dbReference type="AlphaFoldDB" id="A0A844GYK3"/>
<dbReference type="PANTHER" id="PTHR43477">
    <property type="entry name" value="DIHYDROANTICAPSIN 7-DEHYDROGENASE"/>
    <property type="match status" value="1"/>
</dbReference>
<protein>
    <submittedName>
        <fullName evidence="4">SDR family oxidoreductase</fullName>
    </submittedName>
</protein>
<dbReference type="SUPFAM" id="SSF51735">
    <property type="entry name" value="NAD(P)-binding Rossmann-fold domains"/>
    <property type="match status" value="1"/>
</dbReference>
<dbReference type="InterPro" id="IPR002347">
    <property type="entry name" value="SDR_fam"/>
</dbReference>
<dbReference type="Gene3D" id="3.40.50.720">
    <property type="entry name" value="NAD(P)-binding Rossmann-like Domain"/>
    <property type="match status" value="1"/>
</dbReference>
<dbReference type="GO" id="GO:0016491">
    <property type="term" value="F:oxidoreductase activity"/>
    <property type="evidence" value="ECO:0007669"/>
    <property type="project" value="UniProtKB-KW"/>
</dbReference>
<evidence type="ECO:0000256" key="2">
    <source>
        <dbReference type="ARBA" id="ARBA00023002"/>
    </source>
</evidence>